<feature type="transmembrane region" description="Helical" evidence="1">
    <location>
        <begin position="43"/>
        <end position="60"/>
    </location>
</feature>
<organism evidence="2">
    <name type="scientific">Solanum chacoense</name>
    <name type="common">Chaco potato</name>
    <dbReference type="NCBI Taxonomy" id="4108"/>
    <lineage>
        <taxon>Eukaryota</taxon>
        <taxon>Viridiplantae</taxon>
        <taxon>Streptophyta</taxon>
        <taxon>Embryophyta</taxon>
        <taxon>Tracheophyta</taxon>
        <taxon>Spermatophyta</taxon>
        <taxon>Magnoliopsida</taxon>
        <taxon>eudicotyledons</taxon>
        <taxon>Gunneridae</taxon>
        <taxon>Pentapetalae</taxon>
        <taxon>asterids</taxon>
        <taxon>lamiids</taxon>
        <taxon>Solanales</taxon>
        <taxon>Solanaceae</taxon>
        <taxon>Solanoideae</taxon>
        <taxon>Solaneae</taxon>
        <taxon>Solanum</taxon>
    </lineage>
</organism>
<keyword evidence="1" id="KW-0472">Membrane</keyword>
<evidence type="ECO:0000313" key="2">
    <source>
        <dbReference type="EMBL" id="JAP12473.1"/>
    </source>
</evidence>
<dbReference type="EMBL" id="GEDG01029549">
    <property type="protein sequence ID" value="JAP12473.1"/>
    <property type="molecule type" value="Transcribed_RNA"/>
</dbReference>
<dbReference type="AlphaFoldDB" id="A0A0V0GXJ0"/>
<sequence>SSSFSSSVSSSDSSLLLSFFLYPFLFSPSCFLLFYIFVSSSDSSSLSLFFLYPFVFLFSFKSSDFSISFSTLRCCSSFSIFSSSSPGNNSCFRFLSKIVRVSMRLQFLRDILFTKHQETQCPI</sequence>
<keyword evidence="1" id="KW-0812">Transmembrane</keyword>
<proteinExistence type="predicted"/>
<evidence type="ECO:0000256" key="1">
    <source>
        <dbReference type="SAM" id="Phobius"/>
    </source>
</evidence>
<protein>
    <submittedName>
        <fullName evidence="2">Putative ovule protein</fullName>
    </submittedName>
</protein>
<feature type="non-terminal residue" evidence="2">
    <location>
        <position position="1"/>
    </location>
</feature>
<keyword evidence="1" id="KW-1133">Transmembrane helix</keyword>
<reference evidence="2" key="1">
    <citation type="submission" date="2015-12" db="EMBL/GenBank/DDBJ databases">
        <title>Gene expression during late stages of embryo sac development: a critical building block for successful pollen-pistil interactions.</title>
        <authorList>
            <person name="Liu Y."/>
            <person name="Joly V."/>
            <person name="Sabar M."/>
            <person name="Matton D.P."/>
        </authorList>
    </citation>
    <scope>NUCLEOTIDE SEQUENCE</scope>
</reference>
<feature type="transmembrane region" description="Helical" evidence="1">
    <location>
        <begin position="15"/>
        <end position="37"/>
    </location>
</feature>
<accession>A0A0V0GXJ0</accession>
<name>A0A0V0GXJ0_SOLCH</name>